<sequence>MPHLAPLSWIAAPLILLTGLIATSVLLWWQYTPIFPTPPQNPRSINHTRWHW</sequence>
<proteinExistence type="predicted"/>
<protein>
    <submittedName>
        <fullName evidence="2">ATP synthase F0 subunit 8</fullName>
    </submittedName>
</protein>
<evidence type="ECO:0000313" key="2">
    <source>
        <dbReference type="EMBL" id="QXU60607.1"/>
    </source>
</evidence>
<keyword evidence="1" id="KW-1133">Transmembrane helix</keyword>
<gene>
    <name evidence="2" type="primary">ATP8</name>
</gene>
<keyword evidence="1" id="KW-0472">Membrane</keyword>
<keyword evidence="2" id="KW-0496">Mitochondrion</keyword>
<accession>A0A8F7GN76</accession>
<dbReference type="EMBL" id="MW532084">
    <property type="protein sequence ID" value="QXU60607.1"/>
    <property type="molecule type" value="Genomic_DNA"/>
</dbReference>
<name>A0A8F7GN76_9ANNE</name>
<keyword evidence="1" id="KW-0812">Transmembrane</keyword>
<reference evidence="2" key="1">
    <citation type="submission" date="2021-01" db="EMBL/GenBank/DDBJ databases">
        <title>The first complete mitochondrial genome of the genus Dendronereis, represented by D. chipolini Hsueh, 2019 (Annelida, Nereididae).</title>
        <authorList>
            <person name="Zhen W.-Q."/>
        </authorList>
    </citation>
    <scope>NUCLEOTIDE SEQUENCE</scope>
</reference>
<evidence type="ECO:0000256" key="1">
    <source>
        <dbReference type="SAM" id="Phobius"/>
    </source>
</evidence>
<geneLocation type="mitochondrion" evidence="2"/>
<organism evidence="2">
    <name type="scientific">Dendronereis chipolini</name>
    <dbReference type="NCBI Taxonomy" id="2860362"/>
    <lineage>
        <taxon>Eukaryota</taxon>
        <taxon>Metazoa</taxon>
        <taxon>Spiralia</taxon>
        <taxon>Lophotrochozoa</taxon>
        <taxon>Annelida</taxon>
        <taxon>Polychaeta</taxon>
        <taxon>Errantia</taxon>
        <taxon>Phyllodocida</taxon>
        <taxon>Nereididae</taxon>
        <taxon>Dendronereis</taxon>
    </lineage>
</organism>
<feature type="transmembrane region" description="Helical" evidence="1">
    <location>
        <begin position="7"/>
        <end position="29"/>
    </location>
</feature>
<dbReference type="AlphaFoldDB" id="A0A8F7GN76"/>